<evidence type="ECO:0000256" key="4">
    <source>
        <dbReference type="ARBA" id="ARBA00011738"/>
    </source>
</evidence>
<evidence type="ECO:0000256" key="3">
    <source>
        <dbReference type="ARBA" id="ARBA00010819"/>
    </source>
</evidence>
<comment type="catalytic activity">
    <reaction evidence="1 9">
        <text>Hydrolyzes Xaa-Pro-|- bonds to release unblocked, N-terminal dipeptides from substrates including Ala-Pro-|-p-nitroanilide and (sequentially) Tyr-Pro-|-Phe-Pro-|-Gly-Pro-|-Ile.</text>
        <dbReference type="EC" id="3.4.14.11"/>
    </reaction>
</comment>
<dbReference type="InterPro" id="IPR029058">
    <property type="entry name" value="AB_hydrolase_fold"/>
</dbReference>
<comment type="subunit">
    <text evidence="4 9">Homodimer.</text>
</comment>
<gene>
    <name evidence="9 12" type="primary">pepX</name>
    <name evidence="12" type="ORF">JCM31185_09800</name>
</gene>
<dbReference type="Gene3D" id="1.10.246.70">
    <property type="match status" value="1"/>
</dbReference>
<feature type="domain" description="Xaa-Pro dipeptidyl-peptidase C-terminal" evidence="10">
    <location>
        <begin position="545"/>
        <end position="806"/>
    </location>
</feature>
<keyword evidence="8 9" id="KW-0720">Serine protease</keyword>
<evidence type="ECO:0000256" key="1">
    <source>
        <dbReference type="ARBA" id="ARBA00000123"/>
    </source>
</evidence>
<evidence type="ECO:0000256" key="6">
    <source>
        <dbReference type="ARBA" id="ARBA00022670"/>
    </source>
</evidence>
<dbReference type="PRINTS" id="PR00923">
    <property type="entry name" value="LACTOPTASE"/>
</dbReference>
<keyword evidence="6 9" id="KW-0645">Protease</keyword>
<name>A0ABQ5JRP0_9LACO</name>
<dbReference type="EMBL" id="BQXO01000002">
    <property type="protein sequence ID" value="GKT05692.1"/>
    <property type="molecule type" value="Genomic_DNA"/>
</dbReference>
<dbReference type="Gene3D" id="2.60.120.260">
    <property type="entry name" value="Galactose-binding domain-like"/>
    <property type="match status" value="1"/>
</dbReference>
<protein>
    <recommendedName>
        <fullName evidence="9">Xaa-Pro dipeptidyl-peptidase</fullName>
        <ecNumber evidence="9">3.4.14.11</ecNumber>
    </recommendedName>
    <alternativeName>
        <fullName evidence="9">X-Pro dipeptidyl-peptidase</fullName>
    </alternativeName>
    <alternativeName>
        <fullName evidence="9">X-prolyl-dipeptidyl aminopeptidase</fullName>
        <shortName evidence="9">X-PDAP</shortName>
    </alternativeName>
</protein>
<evidence type="ECO:0000259" key="10">
    <source>
        <dbReference type="SMART" id="SM00939"/>
    </source>
</evidence>
<dbReference type="NCBIfam" id="NF003781">
    <property type="entry name" value="PRK05371.1-2"/>
    <property type="match status" value="1"/>
</dbReference>
<comment type="subcellular location">
    <subcellularLocation>
        <location evidence="9">Cytoplasm</location>
    </subcellularLocation>
</comment>
<dbReference type="SUPFAM" id="SSF53474">
    <property type="entry name" value="alpha/beta-Hydrolases"/>
    <property type="match status" value="1"/>
</dbReference>
<evidence type="ECO:0000256" key="2">
    <source>
        <dbReference type="ARBA" id="ARBA00003997"/>
    </source>
</evidence>
<evidence type="ECO:0000256" key="9">
    <source>
        <dbReference type="HAMAP-Rule" id="MF_00698"/>
    </source>
</evidence>
<feature type="active site" description="Charge relay system" evidence="9">
    <location>
        <position position="498"/>
    </location>
</feature>
<evidence type="ECO:0000313" key="12">
    <source>
        <dbReference type="EMBL" id="GKT05692.1"/>
    </source>
</evidence>
<evidence type="ECO:0000256" key="8">
    <source>
        <dbReference type="ARBA" id="ARBA00022825"/>
    </source>
</evidence>
<evidence type="ECO:0000313" key="13">
    <source>
        <dbReference type="Proteomes" id="UP001628078"/>
    </source>
</evidence>
<evidence type="ECO:0000256" key="7">
    <source>
        <dbReference type="ARBA" id="ARBA00022801"/>
    </source>
</evidence>
<dbReference type="SUPFAM" id="SSF49785">
    <property type="entry name" value="Galactose-binding domain-like"/>
    <property type="match status" value="1"/>
</dbReference>
<dbReference type="InterPro" id="IPR000383">
    <property type="entry name" value="Xaa-Pro-like_dom"/>
</dbReference>
<proteinExistence type="inferred from homology"/>
<comment type="similarity">
    <text evidence="3 9">Belongs to the peptidase S15 family.</text>
</comment>
<keyword evidence="13" id="KW-1185">Reference proteome</keyword>
<dbReference type="InterPro" id="IPR015251">
    <property type="entry name" value="PepX_N_dom"/>
</dbReference>
<dbReference type="RefSeq" id="WP_407883142.1">
    <property type="nucleotide sequence ID" value="NZ_BQXO01000002.1"/>
</dbReference>
<dbReference type="SUPFAM" id="SSF81761">
    <property type="entry name" value="X-Prolyl dipeptidyl aminopeptidase PepX, N-terminal domain"/>
    <property type="match status" value="1"/>
</dbReference>
<accession>A0ABQ5JRP0</accession>
<evidence type="ECO:0000256" key="5">
    <source>
        <dbReference type="ARBA" id="ARBA00022438"/>
    </source>
</evidence>
<organism evidence="12 13">
    <name type="scientific">Furfurilactobacillus curtus</name>
    <dbReference type="NCBI Taxonomy" id="1746200"/>
    <lineage>
        <taxon>Bacteria</taxon>
        <taxon>Bacillati</taxon>
        <taxon>Bacillota</taxon>
        <taxon>Bacilli</taxon>
        <taxon>Lactobacillales</taxon>
        <taxon>Lactobacillaceae</taxon>
        <taxon>Furfurilactobacillus</taxon>
    </lineage>
</organism>
<comment type="caution">
    <text evidence="12">The sequence shown here is derived from an EMBL/GenBank/DDBJ whole genome shotgun (WGS) entry which is preliminary data.</text>
</comment>
<dbReference type="EC" id="3.4.14.11" evidence="9"/>
<feature type="active site" description="Charge relay system" evidence="9">
    <location>
        <position position="378"/>
    </location>
</feature>
<dbReference type="Gene3D" id="3.40.50.1820">
    <property type="entry name" value="alpha/beta hydrolase"/>
    <property type="match status" value="1"/>
</dbReference>
<keyword evidence="5 9" id="KW-0031">Aminopeptidase</keyword>
<sequence length="810" mass="91190">MKNNQFARLNVDLETAIDELQQIRFYDEPIAKATNGVFTYRLLLRKAFLSVKTGAGFDEKLANYLATPTLDLSNWLDQEKPVTATVFYRVALQLLGFSVDVDFDLTDPLTAMRTIQLPLHQSKQVTWTKADVLAAWYLLLTTHTKTGQTYLDHLATNGYFTNFYTLPTDQKPLFFNGKAQPVFDTATLIREVVYVESSVDSDHDGQLDLLKTEIIRPADTNTGLKIPVLYTASPYNQGTNDEAGESMTHNVNVALTAKTPDQTRYEDIAYQPDQADTLPQPRAVNTETTIAAETFGREASYTLNDYFLARGFAAVYAAGIGTLDSDGVQTCGSVEQTQATVAIIEWLNGSRKAFTNRTDQVAITAWWCNGSIAMTGRSYLGTLATAAATTGVDGLKTIISEAAISSWYDYYRENGLVVAPGGFPGEDADVLAVETFSRMLAPADYRRIKPIFDAELATLQAGMDRESGNYNRFWDERNYRKNLSQIKADIIMVHGLNDWNVKPHNVERLWAGLRGLPITKKIILHQGQHIYINAFRSLDYTDMMNLWLSHELYGLDNGATTVLPDVLIQDNLTPETWTSYQDWAEPSVSKQRYFFANDALVDAPATHSAQSFNDHLPEAVFNQYRDHNEQWQQDLLTDSKNNLADARLLMKTSQFAKDRTIDGNVAVHVSVAVNQPLGLLSFQLVDYGQSKRFNVSPTTLNAHGLDLGYRWREDALREFTLANHTTPFKMITKGHINLQNRQHPWQNDELKPNQFYDVDISLQPTFYHLPVGHQLGLVVYATDFGMTVRGNQDLRYSIVLDQSFVDIPFK</sequence>
<dbReference type="Pfam" id="PF02129">
    <property type="entry name" value="Peptidase_S15"/>
    <property type="match status" value="1"/>
</dbReference>
<keyword evidence="7 9" id="KW-0378">Hydrolase</keyword>
<evidence type="ECO:0000259" key="11">
    <source>
        <dbReference type="SMART" id="SM00940"/>
    </source>
</evidence>
<feature type="active site" description="Charge relay system" evidence="9">
    <location>
        <position position="529"/>
    </location>
</feature>
<dbReference type="InterPro" id="IPR008252">
    <property type="entry name" value="Pept_S15_Xpro"/>
</dbReference>
<reference evidence="12 13" key="1">
    <citation type="submission" date="2022-03" db="EMBL/GenBank/DDBJ databases">
        <title>Draft genome sequence of Furfurilactobacillus curtus JCM 31185.</title>
        <authorList>
            <person name="Suzuki S."/>
            <person name="Endo A."/>
            <person name="Kajikawa A."/>
        </authorList>
    </citation>
    <scope>NUCLEOTIDE SEQUENCE [LARGE SCALE GENOMIC DNA]</scope>
    <source>
        <strain evidence="12 13">JCM 31185</strain>
    </source>
</reference>
<dbReference type="SMART" id="SM00939">
    <property type="entry name" value="PepX_C"/>
    <property type="match status" value="1"/>
</dbReference>
<feature type="domain" description="X-Prolyl dipeptidyl aminopeptidase PepX N-terminal" evidence="11">
    <location>
        <begin position="1"/>
        <end position="159"/>
    </location>
</feature>
<dbReference type="HAMAP" id="MF_00698">
    <property type="entry name" value="Aminopeptidase_S15"/>
    <property type="match status" value="1"/>
</dbReference>
<dbReference type="Proteomes" id="UP001628078">
    <property type="component" value="Unassembled WGS sequence"/>
</dbReference>
<comment type="function">
    <text evidence="2 9">Removes N-terminal dipeptides sequentially from polypeptides having unsubstituted N-termini provided that the penultimate residue is proline.</text>
</comment>
<dbReference type="InterPro" id="IPR008979">
    <property type="entry name" value="Galactose-bd-like_sf"/>
</dbReference>
<dbReference type="InterPro" id="IPR013736">
    <property type="entry name" value="Xaa-Pro_dipept_C"/>
</dbReference>
<dbReference type="Pfam" id="PF08530">
    <property type="entry name" value="PepX_C"/>
    <property type="match status" value="1"/>
</dbReference>
<dbReference type="SMART" id="SM00940">
    <property type="entry name" value="PepX_N"/>
    <property type="match status" value="1"/>
</dbReference>
<dbReference type="Pfam" id="PF09168">
    <property type="entry name" value="PepX_N"/>
    <property type="match status" value="1"/>
</dbReference>
<keyword evidence="9" id="KW-0963">Cytoplasm</keyword>
<dbReference type="InterPro" id="IPR036313">
    <property type="entry name" value="PepX_N_dom_sf"/>
</dbReference>